<accession>A0A2W5SPE5</accession>
<keyword evidence="1" id="KW-0812">Transmembrane</keyword>
<dbReference type="InterPro" id="IPR004714">
    <property type="entry name" value="Cyt_oxidase_maturation_cbb3"/>
</dbReference>
<dbReference type="AlphaFoldDB" id="A0A2W5SPE5"/>
<dbReference type="Pfam" id="PF03597">
    <property type="entry name" value="FixS"/>
    <property type="match status" value="1"/>
</dbReference>
<keyword evidence="1" id="KW-0472">Membrane</keyword>
<organism evidence="2 3">
    <name type="scientific">Ancylobacter novellus</name>
    <name type="common">Thiobacillus novellus</name>
    <dbReference type="NCBI Taxonomy" id="921"/>
    <lineage>
        <taxon>Bacteria</taxon>
        <taxon>Pseudomonadati</taxon>
        <taxon>Pseudomonadota</taxon>
        <taxon>Alphaproteobacteria</taxon>
        <taxon>Hyphomicrobiales</taxon>
        <taxon>Xanthobacteraceae</taxon>
        <taxon>Ancylobacter</taxon>
    </lineage>
</organism>
<evidence type="ECO:0000313" key="2">
    <source>
        <dbReference type="EMBL" id="PZQ81423.1"/>
    </source>
</evidence>
<sequence length="58" mass="6207">MSVLLYLVPAALSLGLMGLAAFMWSLRSGQYEDMEGAAVRVLSDDDLADVPARTPGHK</sequence>
<dbReference type="Proteomes" id="UP000248887">
    <property type="component" value="Unassembled WGS sequence"/>
</dbReference>
<dbReference type="PANTHER" id="PTHR41532:SF1">
    <property type="entry name" value="FIXS PROTEIN"/>
    <property type="match status" value="1"/>
</dbReference>
<feature type="transmembrane region" description="Helical" evidence="1">
    <location>
        <begin position="6"/>
        <end position="26"/>
    </location>
</feature>
<gene>
    <name evidence="2" type="primary">ccoS</name>
    <name evidence="2" type="ORF">DI549_14360</name>
</gene>
<dbReference type="EMBL" id="QFQD01000046">
    <property type="protein sequence ID" value="PZQ81423.1"/>
    <property type="molecule type" value="Genomic_DNA"/>
</dbReference>
<proteinExistence type="predicted"/>
<evidence type="ECO:0000313" key="3">
    <source>
        <dbReference type="Proteomes" id="UP000248887"/>
    </source>
</evidence>
<reference evidence="2 3" key="1">
    <citation type="submission" date="2017-08" db="EMBL/GenBank/DDBJ databases">
        <title>Infants hospitalized years apart are colonized by the same room-sourced microbial strains.</title>
        <authorList>
            <person name="Brooks B."/>
            <person name="Olm M.R."/>
            <person name="Firek B.A."/>
            <person name="Baker R."/>
            <person name="Thomas B.C."/>
            <person name="Morowitz M.J."/>
            <person name="Banfield J.F."/>
        </authorList>
    </citation>
    <scope>NUCLEOTIDE SEQUENCE [LARGE SCALE GENOMIC DNA]</scope>
    <source>
        <strain evidence="2">S2_005_001_R2_27</strain>
    </source>
</reference>
<dbReference type="NCBIfam" id="TIGR00847">
    <property type="entry name" value="ccoS"/>
    <property type="match status" value="1"/>
</dbReference>
<dbReference type="PANTHER" id="PTHR41532">
    <property type="entry name" value="FIXS PROTEIN"/>
    <property type="match status" value="1"/>
</dbReference>
<comment type="caution">
    <text evidence="2">The sequence shown here is derived from an EMBL/GenBank/DDBJ whole genome shotgun (WGS) entry which is preliminary data.</text>
</comment>
<name>A0A2W5SPE5_ANCNO</name>
<evidence type="ECO:0000256" key="1">
    <source>
        <dbReference type="SAM" id="Phobius"/>
    </source>
</evidence>
<keyword evidence="1" id="KW-1133">Transmembrane helix</keyword>
<protein>
    <submittedName>
        <fullName evidence="2">Cbb3-type cytochrome oxidase assembly protein CcoS</fullName>
    </submittedName>
</protein>